<dbReference type="InterPro" id="IPR009057">
    <property type="entry name" value="Homeodomain-like_sf"/>
</dbReference>
<dbReference type="SMART" id="SM00389">
    <property type="entry name" value="HOX"/>
    <property type="match status" value="1"/>
</dbReference>
<evidence type="ECO:0000313" key="7">
    <source>
        <dbReference type="Proteomes" id="UP000324629"/>
    </source>
</evidence>
<dbReference type="PROSITE" id="PS50071">
    <property type="entry name" value="HOMEOBOX_2"/>
    <property type="match status" value="1"/>
</dbReference>
<dbReference type="InterPro" id="IPR050394">
    <property type="entry name" value="Homeobox_NK-like"/>
</dbReference>
<evidence type="ECO:0000259" key="5">
    <source>
        <dbReference type="PROSITE" id="PS50071"/>
    </source>
</evidence>
<keyword evidence="7" id="KW-1185">Reference proteome</keyword>
<dbReference type="Gene3D" id="1.10.10.60">
    <property type="entry name" value="Homeodomain-like"/>
    <property type="match status" value="1"/>
</dbReference>
<dbReference type="Pfam" id="PF00046">
    <property type="entry name" value="Homeodomain"/>
    <property type="match status" value="1"/>
</dbReference>
<evidence type="ECO:0000256" key="4">
    <source>
        <dbReference type="SAM" id="MobiDB-lite"/>
    </source>
</evidence>
<accession>A0A5J4NQ29</accession>
<dbReference type="InterPro" id="IPR001356">
    <property type="entry name" value="HD"/>
</dbReference>
<feature type="region of interest" description="Disordered" evidence="4">
    <location>
        <begin position="101"/>
        <end position="122"/>
    </location>
</feature>
<feature type="region of interest" description="Disordered" evidence="4">
    <location>
        <begin position="135"/>
        <end position="171"/>
    </location>
</feature>
<dbReference type="AlphaFoldDB" id="A0A5J4NQ29"/>
<keyword evidence="2 3" id="KW-0539">Nucleus</keyword>
<dbReference type="EMBL" id="QNGE01001404">
    <property type="protein sequence ID" value="KAA3677652.1"/>
    <property type="molecule type" value="Genomic_DNA"/>
</dbReference>
<gene>
    <name evidence="6" type="ORF">DEA37_0004260</name>
</gene>
<feature type="compositionally biased region" description="Polar residues" evidence="4">
    <location>
        <begin position="334"/>
        <end position="344"/>
    </location>
</feature>
<keyword evidence="2 3" id="KW-0238">DNA-binding</keyword>
<feature type="non-terminal residue" evidence="6">
    <location>
        <position position="464"/>
    </location>
</feature>
<evidence type="ECO:0000256" key="1">
    <source>
        <dbReference type="ARBA" id="ARBA00004123"/>
    </source>
</evidence>
<reference evidence="6 7" key="1">
    <citation type="journal article" date="2019" name="Gigascience">
        <title>Whole-genome sequence of the oriental lung fluke Paragonimus westermani.</title>
        <authorList>
            <person name="Oey H."/>
            <person name="Zakrzewski M."/>
            <person name="Narain K."/>
            <person name="Devi K.R."/>
            <person name="Agatsuma T."/>
            <person name="Nawaratna S."/>
            <person name="Gobert G.N."/>
            <person name="Jones M.K."/>
            <person name="Ragan M.A."/>
            <person name="McManus D.P."/>
            <person name="Krause L."/>
        </authorList>
    </citation>
    <scope>NUCLEOTIDE SEQUENCE [LARGE SCALE GENOMIC DNA]</scope>
    <source>
        <strain evidence="6 7">IND2009</strain>
    </source>
</reference>
<sequence length="464" mass="51442">MIQDILSKETSIASEDTTDIHRSTLEQCSSTEYLPSYSLLCGSVKPEVYETLNNVYEFVNRGKSAFYNQLRTTEDNTKKPPTSESACPAIAHALGVNLDLPLGSDSPHSTSSRSETALSLAGYSVQPRSDKHVIARRSEAPSPCWSDPNSVGHEESQSRPNSESVGTNRSERKCKVRKIDFHAEALQSAGGKCKKPRKARTAFTDLQLHELEKIFDRQKYLSVQDRMELAERLQLTDTQVKTWYQNRSFPELYLSLTAKRCNIFDIHYHRTKWKRQTAVGFELLAEAGNFVAVQRILQTNSYWAYHPAAQAILASMKAMVKKPVETVEERNNQSDKCANQQTAVDRSPKFGKLEQTDPIGSNIASTDAVVSEPSTESIKFTSATLVTAPGEHVAKANTKQLDNVSYEAVPKGTLGMPGSCDIKVCAPKSTFNTGFDYSLKSGSFFLGIPEYLTKCVRSSSDVPP</sequence>
<feature type="region of interest" description="Disordered" evidence="4">
    <location>
        <begin position="329"/>
        <end position="356"/>
    </location>
</feature>
<dbReference type="CDD" id="cd00086">
    <property type="entry name" value="homeodomain"/>
    <property type="match status" value="1"/>
</dbReference>
<dbReference type="GO" id="GO:0030154">
    <property type="term" value="P:cell differentiation"/>
    <property type="evidence" value="ECO:0007669"/>
    <property type="project" value="TreeGrafter"/>
</dbReference>
<organism evidence="6 7">
    <name type="scientific">Paragonimus westermani</name>
    <dbReference type="NCBI Taxonomy" id="34504"/>
    <lineage>
        <taxon>Eukaryota</taxon>
        <taxon>Metazoa</taxon>
        <taxon>Spiralia</taxon>
        <taxon>Lophotrochozoa</taxon>
        <taxon>Platyhelminthes</taxon>
        <taxon>Trematoda</taxon>
        <taxon>Digenea</taxon>
        <taxon>Plagiorchiida</taxon>
        <taxon>Troglotremata</taxon>
        <taxon>Troglotrematidae</taxon>
        <taxon>Paragonimus</taxon>
    </lineage>
</organism>
<dbReference type="PANTHER" id="PTHR24340:SF109">
    <property type="entry name" value="BARH LIKE HOMEOBOX 1"/>
    <property type="match status" value="1"/>
</dbReference>
<keyword evidence="2 3" id="KW-0371">Homeobox</keyword>
<evidence type="ECO:0000256" key="3">
    <source>
        <dbReference type="RuleBase" id="RU000682"/>
    </source>
</evidence>
<feature type="compositionally biased region" description="Polar residues" evidence="4">
    <location>
        <begin position="158"/>
        <end position="168"/>
    </location>
</feature>
<comment type="subcellular location">
    <subcellularLocation>
        <location evidence="1 2 3">Nucleus</location>
    </subcellularLocation>
</comment>
<dbReference type="SUPFAM" id="SSF46689">
    <property type="entry name" value="Homeodomain-like"/>
    <property type="match status" value="1"/>
</dbReference>
<feature type="compositionally biased region" description="Polar residues" evidence="4">
    <location>
        <begin position="106"/>
        <end position="117"/>
    </location>
</feature>
<feature type="domain" description="Homeobox" evidence="5">
    <location>
        <begin position="194"/>
        <end position="247"/>
    </location>
</feature>
<proteinExistence type="predicted"/>
<dbReference type="GO" id="GO:0000981">
    <property type="term" value="F:DNA-binding transcription factor activity, RNA polymerase II-specific"/>
    <property type="evidence" value="ECO:0007669"/>
    <property type="project" value="TreeGrafter"/>
</dbReference>
<evidence type="ECO:0000256" key="2">
    <source>
        <dbReference type="PROSITE-ProRule" id="PRU00108"/>
    </source>
</evidence>
<name>A0A5J4NQ29_9TREM</name>
<dbReference type="GO" id="GO:0005634">
    <property type="term" value="C:nucleus"/>
    <property type="evidence" value="ECO:0007669"/>
    <property type="project" value="UniProtKB-SubCell"/>
</dbReference>
<comment type="caution">
    <text evidence="6">The sequence shown here is derived from an EMBL/GenBank/DDBJ whole genome shotgun (WGS) entry which is preliminary data.</text>
</comment>
<dbReference type="Proteomes" id="UP000324629">
    <property type="component" value="Unassembled WGS sequence"/>
</dbReference>
<protein>
    <submittedName>
        <fullName evidence="6">BarH-like</fullName>
    </submittedName>
</protein>
<feature type="compositionally biased region" description="Basic and acidic residues" evidence="4">
    <location>
        <begin position="346"/>
        <end position="355"/>
    </location>
</feature>
<dbReference type="GO" id="GO:0000978">
    <property type="term" value="F:RNA polymerase II cis-regulatory region sequence-specific DNA binding"/>
    <property type="evidence" value="ECO:0007669"/>
    <property type="project" value="TreeGrafter"/>
</dbReference>
<feature type="DNA-binding region" description="Homeobox" evidence="2">
    <location>
        <begin position="196"/>
        <end position="248"/>
    </location>
</feature>
<dbReference type="PANTHER" id="PTHR24340">
    <property type="entry name" value="HOMEOBOX PROTEIN NKX"/>
    <property type="match status" value="1"/>
</dbReference>
<evidence type="ECO:0000313" key="6">
    <source>
        <dbReference type="EMBL" id="KAA3677652.1"/>
    </source>
</evidence>